<dbReference type="Proteomes" id="UP000663852">
    <property type="component" value="Unassembled WGS sequence"/>
</dbReference>
<evidence type="ECO:0000256" key="1">
    <source>
        <dbReference type="ARBA" id="ARBA00022679"/>
    </source>
</evidence>
<sequence length="260" mass="29998">MMSDKSEFDHYPLNFFNQNDEQSVSRYGIIVLNYSKASIDKWLTEKLWSQATIRTCADGGSNQLRKFTIEKKESRFEDFKPDFISGDLDSIQPETRQLYEEILQVPVIETEDQNATDFTKCLQKTIEKVGDPALEHFYIFCTFGGRFDQAMSIIHTLYLYASLNIFLISDHDVTFLLKPGLNRIHQIESNMCGKYCSLIPFTGPVRILTNGLQWNLDDKMELNFHTLISTSNAYSKPTNEFITIDTPQSLIWSMTFASDD</sequence>
<dbReference type="PANTHER" id="PTHR13622">
    <property type="entry name" value="THIAMIN PYROPHOSPHOKINASE"/>
    <property type="match status" value="1"/>
</dbReference>
<dbReference type="InterPro" id="IPR007373">
    <property type="entry name" value="Thiamin_PyroPKinase_B1-bd"/>
</dbReference>
<evidence type="ECO:0000256" key="4">
    <source>
        <dbReference type="ARBA" id="ARBA00022840"/>
    </source>
</evidence>
<dbReference type="InterPro" id="IPR036371">
    <property type="entry name" value="TPK_B1-bd_sf"/>
</dbReference>
<dbReference type="GO" id="GO:0004788">
    <property type="term" value="F:thiamine diphosphokinase activity"/>
    <property type="evidence" value="ECO:0007669"/>
    <property type="project" value="InterPro"/>
</dbReference>
<keyword evidence="4" id="KW-0067">ATP-binding</keyword>
<dbReference type="GO" id="GO:0005524">
    <property type="term" value="F:ATP binding"/>
    <property type="evidence" value="ECO:0007669"/>
    <property type="project" value="UniProtKB-KW"/>
</dbReference>
<dbReference type="SMART" id="SM00983">
    <property type="entry name" value="TPK_B1_binding"/>
    <property type="match status" value="1"/>
</dbReference>
<dbReference type="GO" id="GO:0006772">
    <property type="term" value="P:thiamine metabolic process"/>
    <property type="evidence" value="ECO:0007669"/>
    <property type="project" value="InterPro"/>
</dbReference>
<keyword evidence="2" id="KW-0547">Nucleotide-binding</keyword>
<dbReference type="InterPro" id="IPR036759">
    <property type="entry name" value="TPK_catalytic_sf"/>
</dbReference>
<proteinExistence type="predicted"/>
<dbReference type="GO" id="GO:0030975">
    <property type="term" value="F:thiamine binding"/>
    <property type="evidence" value="ECO:0007669"/>
    <property type="project" value="InterPro"/>
</dbReference>
<evidence type="ECO:0000313" key="7">
    <source>
        <dbReference type="EMBL" id="CAF1568558.1"/>
    </source>
</evidence>
<feature type="domain" description="Thiamin pyrophosphokinase thiamin-binding" evidence="5">
    <location>
        <begin position="180"/>
        <end position="250"/>
    </location>
</feature>
<keyword evidence="1" id="KW-0808">Transferase</keyword>
<keyword evidence="8" id="KW-1185">Reference proteome</keyword>
<name>A0A815U7G9_ADIRI</name>
<dbReference type="Pfam" id="PF04265">
    <property type="entry name" value="TPK_B1_binding"/>
    <property type="match status" value="1"/>
</dbReference>
<dbReference type="Gene3D" id="3.40.50.10240">
    <property type="entry name" value="Thiamin pyrophosphokinase, catalytic domain"/>
    <property type="match status" value="1"/>
</dbReference>
<dbReference type="InterPro" id="IPR007371">
    <property type="entry name" value="TPK_catalytic"/>
</dbReference>
<evidence type="ECO:0000256" key="3">
    <source>
        <dbReference type="ARBA" id="ARBA00022777"/>
    </source>
</evidence>
<dbReference type="AlphaFoldDB" id="A0A815U7G9"/>
<comment type="caution">
    <text evidence="6">The sequence shown here is derived from an EMBL/GenBank/DDBJ whole genome shotgun (WGS) entry which is preliminary data.</text>
</comment>
<dbReference type="Pfam" id="PF04263">
    <property type="entry name" value="TPK_catalytic"/>
    <property type="match status" value="1"/>
</dbReference>
<dbReference type="EMBL" id="CAJNOR010005580">
    <property type="protein sequence ID" value="CAF1568558.1"/>
    <property type="molecule type" value="Genomic_DNA"/>
</dbReference>
<dbReference type="CDD" id="cd07995">
    <property type="entry name" value="TPK"/>
    <property type="match status" value="1"/>
</dbReference>
<dbReference type="Gene3D" id="2.60.120.320">
    <property type="entry name" value="Thiamin pyrophosphokinase, thiamin-binding domain"/>
    <property type="match status" value="1"/>
</dbReference>
<dbReference type="PANTHER" id="PTHR13622:SF8">
    <property type="entry name" value="THIAMIN PYROPHOSPHOKINASE 1"/>
    <property type="match status" value="1"/>
</dbReference>
<dbReference type="Proteomes" id="UP000663828">
    <property type="component" value="Unassembled WGS sequence"/>
</dbReference>
<keyword evidence="3" id="KW-0418">Kinase</keyword>
<evidence type="ECO:0000313" key="9">
    <source>
        <dbReference type="Proteomes" id="UP000663852"/>
    </source>
</evidence>
<evidence type="ECO:0000259" key="5">
    <source>
        <dbReference type="SMART" id="SM00983"/>
    </source>
</evidence>
<evidence type="ECO:0000313" key="6">
    <source>
        <dbReference type="EMBL" id="CAF1512454.1"/>
    </source>
</evidence>
<dbReference type="SUPFAM" id="SSF63862">
    <property type="entry name" value="Thiamin pyrophosphokinase, substrate-binding domain"/>
    <property type="match status" value="1"/>
</dbReference>
<dbReference type="EMBL" id="CAJNOJ010000704">
    <property type="protein sequence ID" value="CAF1512454.1"/>
    <property type="molecule type" value="Genomic_DNA"/>
</dbReference>
<reference evidence="6" key="1">
    <citation type="submission" date="2021-02" db="EMBL/GenBank/DDBJ databases">
        <authorList>
            <person name="Nowell W R."/>
        </authorList>
    </citation>
    <scope>NUCLEOTIDE SEQUENCE</scope>
</reference>
<evidence type="ECO:0000256" key="2">
    <source>
        <dbReference type="ARBA" id="ARBA00022741"/>
    </source>
</evidence>
<dbReference type="NCBIfam" id="TIGR01378">
    <property type="entry name" value="thi_PPkinase"/>
    <property type="match status" value="1"/>
</dbReference>
<dbReference type="InterPro" id="IPR006282">
    <property type="entry name" value="Thi_PPkinase"/>
</dbReference>
<dbReference type="FunFam" id="2.60.120.320:FF:000001">
    <property type="entry name" value="Thiamine pyrophosphokinase"/>
    <property type="match status" value="1"/>
</dbReference>
<gene>
    <name evidence="6" type="ORF">EDS130_LOCUS43335</name>
    <name evidence="7" type="ORF">XAT740_LOCUS44247</name>
</gene>
<evidence type="ECO:0000313" key="8">
    <source>
        <dbReference type="Proteomes" id="UP000663828"/>
    </source>
</evidence>
<dbReference type="GO" id="GO:0016301">
    <property type="term" value="F:kinase activity"/>
    <property type="evidence" value="ECO:0007669"/>
    <property type="project" value="UniProtKB-KW"/>
</dbReference>
<dbReference type="GO" id="GO:0009229">
    <property type="term" value="P:thiamine diphosphate biosynthetic process"/>
    <property type="evidence" value="ECO:0007669"/>
    <property type="project" value="InterPro"/>
</dbReference>
<dbReference type="OrthoDB" id="25149at2759"/>
<dbReference type="SUPFAM" id="SSF63999">
    <property type="entry name" value="Thiamin pyrophosphokinase, catalytic domain"/>
    <property type="match status" value="1"/>
</dbReference>
<protein>
    <recommendedName>
        <fullName evidence="5">Thiamin pyrophosphokinase thiamin-binding domain-containing protein</fullName>
    </recommendedName>
</protein>
<accession>A0A815U7G9</accession>
<organism evidence="6 9">
    <name type="scientific">Adineta ricciae</name>
    <name type="common">Rotifer</name>
    <dbReference type="NCBI Taxonomy" id="249248"/>
    <lineage>
        <taxon>Eukaryota</taxon>
        <taxon>Metazoa</taxon>
        <taxon>Spiralia</taxon>
        <taxon>Gnathifera</taxon>
        <taxon>Rotifera</taxon>
        <taxon>Eurotatoria</taxon>
        <taxon>Bdelloidea</taxon>
        <taxon>Adinetida</taxon>
        <taxon>Adinetidae</taxon>
        <taxon>Adineta</taxon>
    </lineage>
</organism>